<dbReference type="InterPro" id="IPR000555">
    <property type="entry name" value="JAMM/MPN+_dom"/>
</dbReference>
<feature type="domain" description="JAB1/MPN/MOV34 metalloenzyme" evidence="1">
    <location>
        <begin position="11"/>
        <end position="56"/>
    </location>
</feature>
<organism evidence="2 3">
    <name type="scientific">Molorchus minor</name>
    <dbReference type="NCBI Taxonomy" id="1323400"/>
    <lineage>
        <taxon>Eukaryota</taxon>
        <taxon>Metazoa</taxon>
        <taxon>Ecdysozoa</taxon>
        <taxon>Arthropoda</taxon>
        <taxon>Hexapoda</taxon>
        <taxon>Insecta</taxon>
        <taxon>Pterygota</taxon>
        <taxon>Neoptera</taxon>
        <taxon>Endopterygota</taxon>
        <taxon>Coleoptera</taxon>
        <taxon>Polyphaga</taxon>
        <taxon>Cucujiformia</taxon>
        <taxon>Chrysomeloidea</taxon>
        <taxon>Cerambycidae</taxon>
        <taxon>Lamiinae</taxon>
        <taxon>Monochamini</taxon>
        <taxon>Molorchus</taxon>
    </lineage>
</organism>
<dbReference type="PANTHER" id="PTHR12947">
    <property type="entry name" value="AMSH-LIKE PROTEASE"/>
    <property type="match status" value="1"/>
</dbReference>
<name>A0ABQ9JAL6_9CUCU</name>
<reference evidence="2" key="1">
    <citation type="journal article" date="2023" name="Insect Mol. Biol.">
        <title>Genome sequencing provides insights into the evolution of gene families encoding plant cell wall-degrading enzymes in longhorned beetles.</title>
        <authorList>
            <person name="Shin N.R."/>
            <person name="Okamura Y."/>
            <person name="Kirsch R."/>
            <person name="Pauchet Y."/>
        </authorList>
    </citation>
    <scope>NUCLEOTIDE SEQUENCE</scope>
    <source>
        <strain evidence="2">MMC_N1</strain>
    </source>
</reference>
<dbReference type="Gene3D" id="3.40.140.10">
    <property type="entry name" value="Cytidine Deaminase, domain 2"/>
    <property type="match status" value="1"/>
</dbReference>
<evidence type="ECO:0000313" key="3">
    <source>
        <dbReference type="Proteomes" id="UP001162164"/>
    </source>
</evidence>
<dbReference type="Pfam" id="PF01398">
    <property type="entry name" value="JAB"/>
    <property type="match status" value="1"/>
</dbReference>
<dbReference type="Proteomes" id="UP001162164">
    <property type="component" value="Unassembled WGS sequence"/>
</dbReference>
<comment type="caution">
    <text evidence="2">The sequence shown here is derived from an EMBL/GenBank/DDBJ whole genome shotgun (WGS) entry which is preliminary data.</text>
</comment>
<evidence type="ECO:0000313" key="2">
    <source>
        <dbReference type="EMBL" id="KAJ8974747.1"/>
    </source>
</evidence>
<protein>
    <recommendedName>
        <fullName evidence="1">JAB1/MPN/MOV34 metalloenzyme domain-containing protein</fullName>
    </recommendedName>
</protein>
<dbReference type="EMBL" id="JAPWTJ010000939">
    <property type="protein sequence ID" value="KAJ8974747.1"/>
    <property type="molecule type" value="Genomic_DNA"/>
</dbReference>
<accession>A0ABQ9JAL6</accession>
<sequence>MTLFQTMARINTCKNVETCGVLTGKLEKNELIITHMILPKQNGTSDSCSTMNERRNF</sequence>
<evidence type="ECO:0000259" key="1">
    <source>
        <dbReference type="Pfam" id="PF01398"/>
    </source>
</evidence>
<gene>
    <name evidence="2" type="ORF">NQ317_005942</name>
</gene>
<keyword evidence="3" id="KW-1185">Reference proteome</keyword>
<dbReference type="PANTHER" id="PTHR12947:SF13">
    <property type="entry name" value="FI19924P1"/>
    <property type="match status" value="1"/>
</dbReference>
<proteinExistence type="predicted"/>